<proteinExistence type="predicted"/>
<sequence>MAHQEEVAEDFPSKAPEQEQIRCSALDRDSIKARKQLEYHQSNSERSENTDTSENLDAIANQFGEDVDRLMMMLKKRISQYDVRSMADVPCPAHSH</sequence>
<protein>
    <submittedName>
        <fullName evidence="2">Uncharacterized protein</fullName>
    </submittedName>
</protein>
<reference evidence="2 3" key="1">
    <citation type="journal article" date="2018" name="Mol. Biol. Evol.">
        <title>Analysis of the draft genome of the red seaweed Gracilariopsis chorda provides insights into genome size evolution in Rhodophyta.</title>
        <authorList>
            <person name="Lee J."/>
            <person name="Yang E.C."/>
            <person name="Graf L."/>
            <person name="Yang J.H."/>
            <person name="Qiu H."/>
            <person name="Zel Zion U."/>
            <person name="Chan C.X."/>
            <person name="Stephens T.G."/>
            <person name="Weber A.P.M."/>
            <person name="Boo G.H."/>
            <person name="Boo S.M."/>
            <person name="Kim K.M."/>
            <person name="Shin Y."/>
            <person name="Jung M."/>
            <person name="Lee S.J."/>
            <person name="Yim H.S."/>
            <person name="Lee J.H."/>
            <person name="Bhattacharya D."/>
            <person name="Yoon H.S."/>
        </authorList>
    </citation>
    <scope>NUCLEOTIDE SEQUENCE [LARGE SCALE GENOMIC DNA]</scope>
    <source>
        <strain evidence="2 3">SKKU-2015</strain>
        <tissue evidence="2">Whole body</tissue>
    </source>
</reference>
<dbReference type="Proteomes" id="UP000247409">
    <property type="component" value="Unassembled WGS sequence"/>
</dbReference>
<dbReference type="AlphaFoldDB" id="A0A2V3ILI0"/>
<comment type="caution">
    <text evidence="2">The sequence shown here is derived from an EMBL/GenBank/DDBJ whole genome shotgun (WGS) entry which is preliminary data.</text>
</comment>
<organism evidence="2 3">
    <name type="scientific">Gracilariopsis chorda</name>
    <dbReference type="NCBI Taxonomy" id="448386"/>
    <lineage>
        <taxon>Eukaryota</taxon>
        <taxon>Rhodophyta</taxon>
        <taxon>Florideophyceae</taxon>
        <taxon>Rhodymeniophycidae</taxon>
        <taxon>Gracilariales</taxon>
        <taxon>Gracilariaceae</taxon>
        <taxon>Gracilariopsis</taxon>
    </lineage>
</organism>
<feature type="compositionally biased region" description="Basic and acidic residues" evidence="1">
    <location>
        <begin position="16"/>
        <end position="49"/>
    </location>
</feature>
<evidence type="ECO:0000313" key="2">
    <source>
        <dbReference type="EMBL" id="PXF42913.1"/>
    </source>
</evidence>
<evidence type="ECO:0000313" key="3">
    <source>
        <dbReference type="Proteomes" id="UP000247409"/>
    </source>
</evidence>
<dbReference type="EMBL" id="NBIV01000145">
    <property type="protein sequence ID" value="PXF42913.1"/>
    <property type="molecule type" value="Genomic_DNA"/>
</dbReference>
<gene>
    <name evidence="2" type="ORF">BWQ96_07360</name>
</gene>
<feature type="region of interest" description="Disordered" evidence="1">
    <location>
        <begin position="1"/>
        <end position="57"/>
    </location>
</feature>
<evidence type="ECO:0000256" key="1">
    <source>
        <dbReference type="SAM" id="MobiDB-lite"/>
    </source>
</evidence>
<accession>A0A2V3ILI0</accession>
<keyword evidence="3" id="KW-1185">Reference proteome</keyword>
<name>A0A2V3ILI0_9FLOR</name>